<feature type="chain" id="PRO_5041985301" evidence="2">
    <location>
        <begin position="25"/>
        <end position="97"/>
    </location>
</feature>
<sequence length="97" mass="10224">MQSFMKKFIASALAFFFLVGGGFAQAVALAANNGDQENLLRVSNTKASFRKMLPGQKTERESSVNNGEENPPLTRSLRASANAPPSPTINTVPGGPG</sequence>
<name>A0AAD3T7E2_NEPGR</name>
<keyword evidence="2" id="KW-0732">Signal</keyword>
<evidence type="ECO:0000313" key="4">
    <source>
        <dbReference type="Proteomes" id="UP001279734"/>
    </source>
</evidence>
<proteinExistence type="predicted"/>
<reference evidence="3" key="1">
    <citation type="submission" date="2023-05" db="EMBL/GenBank/DDBJ databases">
        <title>Nepenthes gracilis genome sequencing.</title>
        <authorList>
            <person name="Fukushima K."/>
        </authorList>
    </citation>
    <scope>NUCLEOTIDE SEQUENCE</scope>
    <source>
        <strain evidence="3">SING2019-196</strain>
    </source>
</reference>
<feature type="signal peptide" evidence="2">
    <location>
        <begin position="1"/>
        <end position="24"/>
    </location>
</feature>
<dbReference type="Proteomes" id="UP001279734">
    <property type="component" value="Unassembled WGS sequence"/>
</dbReference>
<evidence type="ECO:0000256" key="2">
    <source>
        <dbReference type="SAM" id="SignalP"/>
    </source>
</evidence>
<dbReference type="AlphaFoldDB" id="A0AAD3T7E2"/>
<evidence type="ECO:0000256" key="1">
    <source>
        <dbReference type="SAM" id="MobiDB-lite"/>
    </source>
</evidence>
<evidence type="ECO:0000313" key="3">
    <source>
        <dbReference type="EMBL" id="GMH23417.1"/>
    </source>
</evidence>
<dbReference type="EMBL" id="BSYO01000026">
    <property type="protein sequence ID" value="GMH23417.1"/>
    <property type="molecule type" value="Genomic_DNA"/>
</dbReference>
<organism evidence="3 4">
    <name type="scientific">Nepenthes gracilis</name>
    <name type="common">Slender pitcher plant</name>
    <dbReference type="NCBI Taxonomy" id="150966"/>
    <lineage>
        <taxon>Eukaryota</taxon>
        <taxon>Viridiplantae</taxon>
        <taxon>Streptophyta</taxon>
        <taxon>Embryophyta</taxon>
        <taxon>Tracheophyta</taxon>
        <taxon>Spermatophyta</taxon>
        <taxon>Magnoliopsida</taxon>
        <taxon>eudicotyledons</taxon>
        <taxon>Gunneridae</taxon>
        <taxon>Pentapetalae</taxon>
        <taxon>Caryophyllales</taxon>
        <taxon>Nepenthaceae</taxon>
        <taxon>Nepenthes</taxon>
    </lineage>
</organism>
<protein>
    <submittedName>
        <fullName evidence="3">Uncharacterized protein</fullName>
    </submittedName>
</protein>
<feature type="region of interest" description="Disordered" evidence="1">
    <location>
        <begin position="49"/>
        <end position="97"/>
    </location>
</feature>
<comment type="caution">
    <text evidence="3">The sequence shown here is derived from an EMBL/GenBank/DDBJ whole genome shotgun (WGS) entry which is preliminary data.</text>
</comment>
<gene>
    <name evidence="3" type="ORF">Nepgr_025260</name>
</gene>
<keyword evidence="4" id="KW-1185">Reference proteome</keyword>
<accession>A0AAD3T7E2</accession>